<feature type="compositionally biased region" description="Basic residues" evidence="7">
    <location>
        <begin position="928"/>
        <end position="940"/>
    </location>
</feature>
<feature type="compositionally biased region" description="Acidic residues" evidence="7">
    <location>
        <begin position="294"/>
        <end position="304"/>
    </location>
</feature>
<feature type="compositionally biased region" description="Low complexity" evidence="7">
    <location>
        <begin position="561"/>
        <end position="570"/>
    </location>
</feature>
<sequence length="2070" mass="226662">MSIGGLGGNTIGTEPGSTNAGVPTQGFQTLESLKEVFTLHLGALDFLVLALAIATAVFAKWTTRFLTAPKAVMRSQNRARERSRLHHATLASNSPPPPPSNDASPQESAPATSPKAAPSSTASARSPATKQTSPTYHAPPPHHSSQQAISPAYPFPPMRSMSSASIGASFNSPGAGPLDKLLPSGTPTPATVAFHPLGSQPASTCENPEFPSPNMYELTLLLHSEPGIEAFWSNVVNIATTCYKAERVTLAVPSDSTDLENTPWGQKATFNVADDDRFSLTYMGNDQHRVGDPDGGEYSEEEDGSQGVAIPKEEEPPPNVCVDKDSGQMESKNEMDEETDPVPIDTSPDPPFGPVTVGIQDIQADAASNSDWISVTSGLSPGEDVPEPPTVLSEMDIQEGREQADRAFKGGDGPTRGTVFPMLQPLNYEADALLDETGVSRVLQRGKTVVLSREYRDIKTHLEEKEKRRKDVQSAKTTSPAKSKPTIGPGKLDLPTSPFAVPSQFLAGKGRRRRKKMQLPKDSYPHNPVSQYYSTQQHLHHVKSRSNSPTRYSSYEEYEQPISSPWSQSPAPSPAPRPDPSENPFFTIQPKVDEETFNPAAQSPVYSAQEPVNAIGCESSWTVIHIPLVHPSQSRGPNKSAASAMDSAFSSPKRQMFGSTVTALEDIGKQSKKPIAILSMLSPVIPYPSNLIHSLSHFAPLVATAYSLASSHTNVLNQLNSLRKMRAARRPQMPRQVSYMTDLRSQETLLGSVTSPSESSSAPTISNVTSPWEGPGGIPETPGGVLLPLHGYGSDKGYKSGGSTNATPMSPLSGGGGDGYFSRARVPPIFSRQTSGIVPTVVPKGADPELYTSLATVLKTASGKASNAPKDNSQSTENNPPANDHPLSMPHKNVLIADENDVTPTQASEDKGKEPSSSRPPMPEEHKKSYKRGVKAKKLGSRHRHQYLHSYGADLASSFQCLPALSPSSALKRRRSKGAHINIHEMPPPSNRLLRTITDSIPVHVFTAIPDTGQITWVNARMLAYRGITAEQFLKGPWDSLHPEDRDEYLRHWGIAVRKGEPFSHQMRVRRFDGDYRWFMVRAVPLRDPRGIIVHWFGTNMDIHDQRLAEVNAARQAEMAESEMKYRSLANSSPQIVFAATASHGITFANTQWLSYSGQTLEQALRLGFMEHVHPTDRHKCCLPSSDGSYLGMFNTTSYESTGEARSPSGYEWSGDRKGKGKVEYDDNDKPTHSTEIRLKDKHGNYRWHLVRCVSVDSKVDDKDGLWFGTCTDINDHKLLEQKLKEANEAAQRTMDSKTRFLANMSHEIRTPLIGISGMVTFLLDTPLNGEQLDYCHTISQSSDGLLSVINDILDLSKVEAGMMRLNAEWFRMNSLIEDAHELLSTMAISKDLELNFIVDPDVPPVVCGDRVRLRQVLLNIIGNAIKFTGKGEVFSRCSVIQAEGLKSDEVQLQFECHDTGPGFDAKDEEYMFKPFSQIDGSSTRAHGGSGLGLVISRQLVELHGGQLTARSQKGKGSTFIASAKFKVPKPPSEHTATPGTSSAIPSPGTREYPQAATEHTEHILEADRFVDSPPGLTYTDGTSSTTASPLSTNPSIRSVPSTSTHSNDSPREHPTLKPYSLPASTDPSSMRLSLPGDIQQKRDAQDPDNKAVAKQVSVESEPGKSAIPPMFSILIVSEQPYSRIAISHHIRVTLPKNIPNQITCAEKFAKCQELIAGDDPVVFTHVVISLPDHLEIISLLSHLLKNPIHSQTTVLVLTNPTQRTAILQHAAGACNKLATRLQFIYKPIKPSRFGDIFDPTKERDASMDRYRDSAQQVVETQKKVFTRLEHEVGNKGYKVLLVEDNRVNQKVLLRFLDKVGLQVETASDGEECVEKVFLREPGYYGLILCDLHMPRKDGFQATAEIRQWEKDRGAPHVPIVALSANVMSDVADKCALAGFSRYVTKPVDFKELSMTIKELLPSAGCTPPGSPEIGDREIQELKKRDERDRAEAAAEQRRQEEAAEADQAALAAAAAEEEAANTRTIAPEPTPLSPRLQPAAPRLQAWPERERDREQHDERAQHRGRGRQR</sequence>
<dbReference type="OrthoDB" id="303614at2759"/>
<feature type="transmembrane region" description="Helical" evidence="8">
    <location>
        <begin position="37"/>
        <end position="59"/>
    </location>
</feature>
<protein>
    <recommendedName>
        <fullName evidence="2">histidine kinase</fullName>
        <ecNumber evidence="2">2.7.13.3</ecNumber>
    </recommendedName>
</protein>
<feature type="compositionally biased region" description="Basic and acidic residues" evidence="7">
    <location>
        <begin position="461"/>
        <end position="473"/>
    </location>
</feature>
<keyword evidence="3 6" id="KW-0597">Phosphoprotein</keyword>
<evidence type="ECO:0000256" key="7">
    <source>
        <dbReference type="SAM" id="MobiDB-lite"/>
    </source>
</evidence>
<evidence type="ECO:0000256" key="8">
    <source>
        <dbReference type="SAM" id="Phobius"/>
    </source>
</evidence>
<dbReference type="PROSITE" id="PS50112">
    <property type="entry name" value="PAS"/>
    <property type="match status" value="1"/>
</dbReference>
<feature type="compositionally biased region" description="Polar residues" evidence="7">
    <location>
        <begin position="1580"/>
        <end position="1608"/>
    </location>
</feature>
<dbReference type="InterPro" id="IPR035965">
    <property type="entry name" value="PAS-like_dom_sf"/>
</dbReference>
<feature type="region of interest" description="Disordered" evidence="7">
    <location>
        <begin position="1200"/>
        <end position="1232"/>
    </location>
</feature>
<dbReference type="PROSITE" id="PS50110">
    <property type="entry name" value="RESPONSE_REGULATORY"/>
    <property type="match status" value="1"/>
</dbReference>
<evidence type="ECO:0000256" key="3">
    <source>
        <dbReference type="ARBA" id="ARBA00022553"/>
    </source>
</evidence>
<dbReference type="STRING" id="1076935.U4LKL9"/>
<dbReference type="CDD" id="cd17546">
    <property type="entry name" value="REC_hyHK_CKI1_RcsC-like"/>
    <property type="match status" value="1"/>
</dbReference>
<feature type="compositionally biased region" description="Low complexity" evidence="7">
    <location>
        <begin position="2006"/>
        <end position="2015"/>
    </location>
</feature>
<dbReference type="SMART" id="SM00388">
    <property type="entry name" value="HisKA"/>
    <property type="match status" value="1"/>
</dbReference>
<dbReference type="InterPro" id="IPR011006">
    <property type="entry name" value="CheY-like_superfamily"/>
</dbReference>
<evidence type="ECO:0000256" key="1">
    <source>
        <dbReference type="ARBA" id="ARBA00000085"/>
    </source>
</evidence>
<feature type="region of interest" description="Disordered" evidence="7">
    <location>
        <begin position="903"/>
        <end position="940"/>
    </location>
</feature>
<comment type="catalytic activity">
    <reaction evidence="1">
        <text>ATP + protein L-histidine = ADP + protein N-phospho-L-histidine.</text>
        <dbReference type="EC" id="2.7.13.3"/>
    </reaction>
</comment>
<dbReference type="Proteomes" id="UP000018144">
    <property type="component" value="Unassembled WGS sequence"/>
</dbReference>
<dbReference type="Pfam" id="PF00512">
    <property type="entry name" value="HisKA"/>
    <property type="match status" value="1"/>
</dbReference>
<keyword evidence="8" id="KW-0812">Transmembrane</keyword>
<dbReference type="OMA" id="WGQKATF"/>
<dbReference type="PANTHER" id="PTHR43047">
    <property type="entry name" value="TWO-COMPONENT HISTIDINE PROTEIN KINASE"/>
    <property type="match status" value="1"/>
</dbReference>
<feature type="domain" description="PAC" evidence="12">
    <location>
        <begin position="1233"/>
        <end position="1286"/>
    </location>
</feature>
<dbReference type="InterPro" id="IPR013655">
    <property type="entry name" value="PAS_fold_3"/>
</dbReference>
<dbReference type="InterPro" id="IPR001610">
    <property type="entry name" value="PAC"/>
</dbReference>
<dbReference type="CDD" id="cd00130">
    <property type="entry name" value="PAS"/>
    <property type="match status" value="1"/>
</dbReference>
<dbReference type="PANTHER" id="PTHR43047:SF74">
    <property type="entry name" value="HISTIDINE KINASE-RELATED"/>
    <property type="match status" value="1"/>
</dbReference>
<dbReference type="GO" id="GO:0009927">
    <property type="term" value="F:histidine phosphotransfer kinase activity"/>
    <property type="evidence" value="ECO:0007669"/>
    <property type="project" value="TreeGrafter"/>
</dbReference>
<dbReference type="InterPro" id="IPR003661">
    <property type="entry name" value="HisK_dim/P_dom"/>
</dbReference>
<feature type="region of interest" description="Disordered" evidence="7">
    <location>
        <begin position="286"/>
        <end position="343"/>
    </location>
</feature>
<evidence type="ECO:0000256" key="5">
    <source>
        <dbReference type="ARBA" id="ARBA00022777"/>
    </source>
</evidence>
<evidence type="ECO:0000259" key="12">
    <source>
        <dbReference type="PROSITE" id="PS50113"/>
    </source>
</evidence>
<dbReference type="NCBIfam" id="TIGR00229">
    <property type="entry name" value="sensory_box"/>
    <property type="match status" value="1"/>
</dbReference>
<dbReference type="SUPFAM" id="SSF47384">
    <property type="entry name" value="Homodimeric domain of signal transducing histidine kinase"/>
    <property type="match status" value="1"/>
</dbReference>
<dbReference type="InterPro" id="IPR036890">
    <property type="entry name" value="HATPase_C_sf"/>
</dbReference>
<feature type="region of interest" description="Disordered" evidence="7">
    <location>
        <begin position="862"/>
        <end position="889"/>
    </location>
</feature>
<keyword evidence="8" id="KW-1133">Transmembrane helix</keyword>
<dbReference type="SUPFAM" id="SSF52172">
    <property type="entry name" value="CheY-like"/>
    <property type="match status" value="1"/>
</dbReference>
<evidence type="ECO:0000259" key="10">
    <source>
        <dbReference type="PROSITE" id="PS50110"/>
    </source>
</evidence>
<feature type="region of interest" description="Disordered" evidence="7">
    <location>
        <begin position="752"/>
        <end position="780"/>
    </location>
</feature>
<feature type="compositionally biased region" description="Polar residues" evidence="7">
    <location>
        <begin position="1623"/>
        <end position="1632"/>
    </location>
</feature>
<feature type="region of interest" description="Disordered" evidence="7">
    <location>
        <begin position="1525"/>
        <end position="1664"/>
    </location>
</feature>
<dbReference type="SMART" id="SM00091">
    <property type="entry name" value="PAS"/>
    <property type="match status" value="2"/>
</dbReference>
<dbReference type="GO" id="GO:0000155">
    <property type="term" value="F:phosphorelay sensor kinase activity"/>
    <property type="evidence" value="ECO:0007669"/>
    <property type="project" value="InterPro"/>
</dbReference>
<feature type="compositionally biased region" description="Gly residues" evidence="7">
    <location>
        <begin position="1"/>
        <end position="10"/>
    </location>
</feature>
<dbReference type="PRINTS" id="PR00344">
    <property type="entry name" value="BCTRLSENSOR"/>
</dbReference>
<feature type="compositionally biased region" description="Polar residues" evidence="7">
    <location>
        <begin position="863"/>
        <end position="881"/>
    </location>
</feature>
<feature type="compositionally biased region" description="Low complexity" evidence="7">
    <location>
        <begin position="752"/>
        <end position="766"/>
    </location>
</feature>
<proteinExistence type="predicted"/>
<dbReference type="FunFam" id="3.30.565.10:FF:000010">
    <property type="entry name" value="Sensor histidine kinase RcsC"/>
    <property type="match status" value="1"/>
</dbReference>
<keyword evidence="14" id="KW-1185">Reference proteome</keyword>
<dbReference type="PROSITE" id="PS50109">
    <property type="entry name" value="HIS_KIN"/>
    <property type="match status" value="1"/>
</dbReference>
<dbReference type="Gene3D" id="1.10.287.130">
    <property type="match status" value="1"/>
</dbReference>
<name>U4LKL9_PYROM</name>
<organism evidence="13 14">
    <name type="scientific">Pyronema omphalodes (strain CBS 100304)</name>
    <name type="common">Pyronema confluens</name>
    <dbReference type="NCBI Taxonomy" id="1076935"/>
    <lineage>
        <taxon>Eukaryota</taxon>
        <taxon>Fungi</taxon>
        <taxon>Dikarya</taxon>
        <taxon>Ascomycota</taxon>
        <taxon>Pezizomycotina</taxon>
        <taxon>Pezizomycetes</taxon>
        <taxon>Pezizales</taxon>
        <taxon>Pyronemataceae</taxon>
        <taxon>Pyronema</taxon>
    </lineage>
</organism>
<feature type="compositionally biased region" description="Basic and acidic residues" evidence="7">
    <location>
        <begin position="1559"/>
        <end position="1571"/>
    </location>
</feature>
<accession>U4LKL9</accession>
<feature type="compositionally biased region" description="Low complexity" evidence="7">
    <location>
        <begin position="101"/>
        <end position="129"/>
    </location>
</feature>
<feature type="compositionally biased region" description="Polar residues" evidence="7">
    <location>
        <begin position="1535"/>
        <end position="1545"/>
    </location>
</feature>
<feature type="compositionally biased region" description="Polar residues" evidence="7">
    <location>
        <begin position="11"/>
        <end position="23"/>
    </location>
</feature>
<dbReference type="Pfam" id="PF00072">
    <property type="entry name" value="Response_reg"/>
    <property type="match status" value="1"/>
</dbReference>
<gene>
    <name evidence="13" type="ORF">PCON_07702</name>
</gene>
<feature type="compositionally biased region" description="Basic and acidic residues" evidence="7">
    <location>
        <begin position="1214"/>
        <end position="1232"/>
    </location>
</feature>
<dbReference type="SMART" id="SM00086">
    <property type="entry name" value="PAC"/>
    <property type="match status" value="2"/>
</dbReference>
<feature type="region of interest" description="Disordered" evidence="7">
    <location>
        <begin position="1983"/>
        <end position="2070"/>
    </location>
</feature>
<feature type="compositionally biased region" description="Polar residues" evidence="7">
    <location>
        <begin position="528"/>
        <end position="537"/>
    </location>
</feature>
<dbReference type="InterPro" id="IPR000700">
    <property type="entry name" value="PAS-assoc_C"/>
</dbReference>
<dbReference type="InterPro" id="IPR036097">
    <property type="entry name" value="HisK_dim/P_sf"/>
</dbReference>
<evidence type="ECO:0000259" key="9">
    <source>
        <dbReference type="PROSITE" id="PS50109"/>
    </source>
</evidence>
<keyword evidence="4" id="KW-0808">Transferase</keyword>
<feature type="domain" description="Histidine kinase" evidence="9">
    <location>
        <begin position="1304"/>
        <end position="1528"/>
    </location>
</feature>
<dbReference type="InterPro" id="IPR004358">
    <property type="entry name" value="Sig_transdc_His_kin-like_C"/>
</dbReference>
<dbReference type="InterPro" id="IPR001789">
    <property type="entry name" value="Sig_transdc_resp-reg_receiver"/>
</dbReference>
<feature type="region of interest" description="Disordered" evidence="7">
    <location>
        <begin position="461"/>
        <end position="587"/>
    </location>
</feature>
<dbReference type="EMBL" id="HF935393">
    <property type="protein sequence ID" value="CCX29905.1"/>
    <property type="molecule type" value="Genomic_DNA"/>
</dbReference>
<dbReference type="Pfam" id="PF08447">
    <property type="entry name" value="PAS_3"/>
    <property type="match status" value="1"/>
</dbReference>
<dbReference type="SUPFAM" id="SSF55874">
    <property type="entry name" value="ATPase domain of HSP90 chaperone/DNA topoisomerase II/histidine kinase"/>
    <property type="match status" value="1"/>
</dbReference>
<dbReference type="InterPro" id="IPR005467">
    <property type="entry name" value="His_kinase_dom"/>
</dbReference>
<keyword evidence="8" id="KW-0472">Membrane</keyword>
<feature type="compositionally biased region" description="Basic residues" evidence="7">
    <location>
        <begin position="509"/>
        <end position="518"/>
    </location>
</feature>
<dbReference type="InterPro" id="IPR000014">
    <property type="entry name" value="PAS"/>
</dbReference>
<evidence type="ECO:0000256" key="4">
    <source>
        <dbReference type="ARBA" id="ARBA00022679"/>
    </source>
</evidence>
<feature type="compositionally biased region" description="Basic and acidic residues" evidence="7">
    <location>
        <begin position="2048"/>
        <end position="2062"/>
    </location>
</feature>
<dbReference type="Pfam" id="PF02518">
    <property type="entry name" value="HATPase_c"/>
    <property type="match status" value="1"/>
</dbReference>
<dbReference type="Gene3D" id="3.40.50.2300">
    <property type="match status" value="1"/>
</dbReference>
<feature type="region of interest" description="Disordered" evidence="7">
    <location>
        <begin position="1"/>
        <end position="23"/>
    </location>
</feature>
<feature type="region of interest" description="Disordered" evidence="7">
    <location>
        <begin position="72"/>
        <end position="156"/>
    </location>
</feature>
<evidence type="ECO:0000313" key="13">
    <source>
        <dbReference type="EMBL" id="CCX29905.1"/>
    </source>
</evidence>
<feature type="compositionally biased region" description="Basic and acidic residues" evidence="7">
    <location>
        <begin position="1983"/>
        <end position="2002"/>
    </location>
</feature>
<feature type="modified residue" description="4-aspartylphosphate" evidence="6">
    <location>
        <position position="1891"/>
    </location>
</feature>
<dbReference type="Gene3D" id="3.30.450.20">
    <property type="entry name" value="PAS domain"/>
    <property type="match status" value="2"/>
</dbReference>
<feature type="compositionally biased region" description="Basic and acidic residues" evidence="7">
    <location>
        <begin position="908"/>
        <end position="927"/>
    </location>
</feature>
<dbReference type="GO" id="GO:0005886">
    <property type="term" value="C:plasma membrane"/>
    <property type="evidence" value="ECO:0007669"/>
    <property type="project" value="TreeGrafter"/>
</dbReference>
<feature type="region of interest" description="Disordered" evidence="7">
    <location>
        <begin position="798"/>
        <end position="820"/>
    </location>
</feature>
<dbReference type="InterPro" id="IPR003594">
    <property type="entry name" value="HATPase_dom"/>
</dbReference>
<dbReference type="SMART" id="SM00448">
    <property type="entry name" value="REC"/>
    <property type="match status" value="1"/>
</dbReference>
<feature type="compositionally biased region" description="Basic and acidic residues" evidence="7">
    <location>
        <begin position="322"/>
        <end position="334"/>
    </location>
</feature>
<keyword evidence="5 13" id="KW-0418">Kinase</keyword>
<feature type="domain" description="PAS" evidence="11">
    <location>
        <begin position="990"/>
        <end position="1060"/>
    </location>
</feature>
<evidence type="ECO:0000313" key="14">
    <source>
        <dbReference type="Proteomes" id="UP000018144"/>
    </source>
</evidence>
<dbReference type="PROSITE" id="PS50113">
    <property type="entry name" value="PAC"/>
    <property type="match status" value="2"/>
</dbReference>
<feature type="domain" description="Response regulatory" evidence="10">
    <location>
        <begin position="1839"/>
        <end position="1961"/>
    </location>
</feature>
<dbReference type="CDD" id="cd16922">
    <property type="entry name" value="HATPase_EvgS-ArcB-TorS-like"/>
    <property type="match status" value="1"/>
</dbReference>
<dbReference type="CDD" id="cd00082">
    <property type="entry name" value="HisKA"/>
    <property type="match status" value="1"/>
</dbReference>
<dbReference type="EC" id="2.7.13.3" evidence="2"/>
<dbReference type="FunFam" id="3.30.450.20:FF:000099">
    <property type="entry name" value="Sensory box sensor histidine kinase"/>
    <property type="match status" value="1"/>
</dbReference>
<feature type="domain" description="PAC" evidence="12">
    <location>
        <begin position="1063"/>
        <end position="1115"/>
    </location>
</feature>
<dbReference type="SMART" id="SM00387">
    <property type="entry name" value="HATPase_c"/>
    <property type="match status" value="1"/>
</dbReference>
<dbReference type="Gene3D" id="3.30.565.10">
    <property type="entry name" value="Histidine kinase-like ATPase, C-terminal domain"/>
    <property type="match status" value="1"/>
</dbReference>
<dbReference type="eggNOG" id="KOG0519">
    <property type="taxonomic scope" value="Eukaryota"/>
</dbReference>
<evidence type="ECO:0000256" key="6">
    <source>
        <dbReference type="PROSITE-ProRule" id="PRU00169"/>
    </source>
</evidence>
<reference evidence="13 14" key="1">
    <citation type="journal article" date="2013" name="PLoS Genet.">
        <title>The genome and development-dependent transcriptomes of Pyronema confluens: a window into fungal evolution.</title>
        <authorList>
            <person name="Traeger S."/>
            <person name="Altegoer F."/>
            <person name="Freitag M."/>
            <person name="Gabaldon T."/>
            <person name="Kempken F."/>
            <person name="Kumar A."/>
            <person name="Marcet-Houben M."/>
            <person name="Poggeler S."/>
            <person name="Stajich J.E."/>
            <person name="Nowrousian M."/>
        </authorList>
    </citation>
    <scope>NUCLEOTIDE SEQUENCE [LARGE SCALE GENOMIC DNA]</scope>
    <source>
        <strain evidence="14">CBS 100304</strain>
        <tissue evidence="13">Vegetative mycelium</tissue>
    </source>
</reference>
<evidence type="ECO:0000256" key="2">
    <source>
        <dbReference type="ARBA" id="ARBA00012438"/>
    </source>
</evidence>
<dbReference type="SUPFAM" id="SSF55785">
    <property type="entry name" value="PYP-like sensor domain (PAS domain)"/>
    <property type="match status" value="2"/>
</dbReference>
<feature type="compositionally biased region" description="Basic and acidic residues" evidence="7">
    <location>
        <begin position="1640"/>
        <end position="1652"/>
    </location>
</feature>
<evidence type="ECO:0000259" key="11">
    <source>
        <dbReference type="PROSITE" id="PS50112"/>
    </source>
</evidence>